<dbReference type="EMBL" id="JAENIL010000023">
    <property type="protein sequence ID" value="MBK1877903.1"/>
    <property type="molecule type" value="Genomic_DNA"/>
</dbReference>
<keyword evidence="1" id="KW-0472">Membrane</keyword>
<keyword evidence="1" id="KW-1133">Transmembrane helix</keyword>
<feature type="transmembrane region" description="Helical" evidence="1">
    <location>
        <begin position="24"/>
        <end position="54"/>
    </location>
</feature>
<keyword evidence="1" id="KW-0812">Transmembrane</keyword>
<sequence>MSDLNEREEDEIVDLDSCAKKKSIFIAAAVTAVLGLVGYSYMLLGIHFVIGGFAAAGHFAKRHSISFSSMIGAKLGALSAFLGMLVSFTVFAIVFYTGFTEEDFEPLREQILQTLYEDGQPDAAEYAENMTLEQVRPLILGAMITVGSVVSLLLGALGGVIGAAMFKRGPEAK</sequence>
<evidence type="ECO:0008006" key="4">
    <source>
        <dbReference type="Google" id="ProtNLM"/>
    </source>
</evidence>
<feature type="transmembrane region" description="Helical" evidence="1">
    <location>
        <begin position="75"/>
        <end position="99"/>
    </location>
</feature>
<gene>
    <name evidence="2" type="ORF">JIN87_13585</name>
</gene>
<evidence type="ECO:0000313" key="3">
    <source>
        <dbReference type="Proteomes" id="UP000617628"/>
    </source>
</evidence>
<dbReference type="AlphaFoldDB" id="A0A934RX20"/>
<keyword evidence="3" id="KW-1185">Reference proteome</keyword>
<protein>
    <recommendedName>
        <fullName evidence="4">DUF4199 domain-containing protein</fullName>
    </recommendedName>
</protein>
<feature type="transmembrane region" description="Helical" evidence="1">
    <location>
        <begin position="138"/>
        <end position="166"/>
    </location>
</feature>
<dbReference type="Proteomes" id="UP000617628">
    <property type="component" value="Unassembled WGS sequence"/>
</dbReference>
<name>A0A934RX20_9BACT</name>
<accession>A0A934RX20</accession>
<organism evidence="2 3">
    <name type="scientific">Pelagicoccus mobilis</name>
    <dbReference type="NCBI Taxonomy" id="415221"/>
    <lineage>
        <taxon>Bacteria</taxon>
        <taxon>Pseudomonadati</taxon>
        <taxon>Verrucomicrobiota</taxon>
        <taxon>Opitutia</taxon>
        <taxon>Puniceicoccales</taxon>
        <taxon>Pelagicoccaceae</taxon>
        <taxon>Pelagicoccus</taxon>
    </lineage>
</organism>
<comment type="caution">
    <text evidence="2">The sequence shown here is derived from an EMBL/GenBank/DDBJ whole genome shotgun (WGS) entry which is preliminary data.</text>
</comment>
<evidence type="ECO:0000313" key="2">
    <source>
        <dbReference type="EMBL" id="MBK1877903.1"/>
    </source>
</evidence>
<reference evidence="2" key="1">
    <citation type="submission" date="2021-01" db="EMBL/GenBank/DDBJ databases">
        <title>Modified the classification status of verrucomicrobia.</title>
        <authorList>
            <person name="Feng X."/>
        </authorList>
    </citation>
    <scope>NUCLEOTIDE SEQUENCE</scope>
    <source>
        <strain evidence="2">KCTC 13126</strain>
    </source>
</reference>
<evidence type="ECO:0000256" key="1">
    <source>
        <dbReference type="SAM" id="Phobius"/>
    </source>
</evidence>
<dbReference type="RefSeq" id="WP_200356113.1">
    <property type="nucleotide sequence ID" value="NZ_JAENIL010000023.1"/>
</dbReference>
<proteinExistence type="predicted"/>